<evidence type="ECO:0000313" key="4">
    <source>
        <dbReference type="Proteomes" id="UP001374579"/>
    </source>
</evidence>
<dbReference type="AlphaFoldDB" id="A0AAN9BJD6"/>
<dbReference type="Proteomes" id="UP001374579">
    <property type="component" value="Unassembled WGS sequence"/>
</dbReference>
<evidence type="ECO:0000256" key="2">
    <source>
        <dbReference type="SAM" id="MobiDB-lite"/>
    </source>
</evidence>
<evidence type="ECO:0000313" key="3">
    <source>
        <dbReference type="EMBL" id="KAK7106650.1"/>
    </source>
</evidence>
<dbReference type="EMBL" id="JBAMIC010000007">
    <property type="protein sequence ID" value="KAK7106650.1"/>
    <property type="molecule type" value="Genomic_DNA"/>
</dbReference>
<feature type="region of interest" description="Disordered" evidence="2">
    <location>
        <begin position="203"/>
        <end position="222"/>
    </location>
</feature>
<comment type="caution">
    <text evidence="3">The sequence shown here is derived from an EMBL/GenBank/DDBJ whole genome shotgun (WGS) entry which is preliminary data.</text>
</comment>
<organism evidence="3 4">
    <name type="scientific">Littorina saxatilis</name>
    <dbReference type="NCBI Taxonomy" id="31220"/>
    <lineage>
        <taxon>Eukaryota</taxon>
        <taxon>Metazoa</taxon>
        <taxon>Spiralia</taxon>
        <taxon>Lophotrochozoa</taxon>
        <taxon>Mollusca</taxon>
        <taxon>Gastropoda</taxon>
        <taxon>Caenogastropoda</taxon>
        <taxon>Littorinimorpha</taxon>
        <taxon>Littorinoidea</taxon>
        <taxon>Littorinidae</taxon>
        <taxon>Littorina</taxon>
    </lineage>
</organism>
<keyword evidence="4" id="KW-1185">Reference proteome</keyword>
<keyword evidence="1" id="KW-0175">Coiled coil</keyword>
<evidence type="ECO:0000256" key="1">
    <source>
        <dbReference type="SAM" id="Coils"/>
    </source>
</evidence>
<gene>
    <name evidence="3" type="ORF">V1264_017880</name>
</gene>
<sequence>MSREAKVNELKLKDRIKELETEVTSLKRRLDDLRKAKNTTILKREREIVEVGAPFGRRESQSMFVVDGKASELEKKLQDVSKSRDQEMDALRKKFAAEMEQVKGSSKDCGHHEELLFLRYRNEGLENENAVLMSETGELRDKIDALVTELSIKEAKWCEAEEQLNLKLKESWGEKYKEWMKTTEAKIADLQCTNQLLRHYLKKASPDGRDPTLDDPDGVLKR</sequence>
<name>A0AAN9BJD6_9CAEN</name>
<accession>A0AAN9BJD6</accession>
<feature type="compositionally biased region" description="Basic and acidic residues" evidence="2">
    <location>
        <begin position="204"/>
        <end position="222"/>
    </location>
</feature>
<protein>
    <submittedName>
        <fullName evidence="3">Uncharacterized protein</fullName>
    </submittedName>
</protein>
<feature type="coiled-coil region" evidence="1">
    <location>
        <begin position="2"/>
        <end position="36"/>
    </location>
</feature>
<proteinExistence type="predicted"/>
<reference evidence="3 4" key="1">
    <citation type="submission" date="2024-02" db="EMBL/GenBank/DDBJ databases">
        <title>Chromosome-scale genome assembly of the rough periwinkle Littorina saxatilis.</title>
        <authorList>
            <person name="De Jode A."/>
            <person name="Faria R."/>
            <person name="Formenti G."/>
            <person name="Sims Y."/>
            <person name="Smith T.P."/>
            <person name="Tracey A."/>
            <person name="Wood J.M.D."/>
            <person name="Zagrodzka Z.B."/>
            <person name="Johannesson K."/>
            <person name="Butlin R.K."/>
            <person name="Leder E.H."/>
        </authorList>
    </citation>
    <scope>NUCLEOTIDE SEQUENCE [LARGE SCALE GENOMIC DNA]</scope>
    <source>
        <strain evidence="3">Snail1</strain>
        <tissue evidence="3">Muscle</tissue>
    </source>
</reference>